<evidence type="ECO:0000256" key="3">
    <source>
        <dbReference type="ARBA" id="ARBA00013007"/>
    </source>
</evidence>
<feature type="binding site" evidence="6">
    <location>
        <begin position="277"/>
        <end position="278"/>
    </location>
    <ligand>
        <name>carbamoyl phosphate</name>
        <dbReference type="ChEBI" id="CHEBI:58228"/>
    </ligand>
</feature>
<dbReference type="Gene3D" id="3.40.50.1370">
    <property type="entry name" value="Aspartate/ornithine carbamoyltransferase"/>
    <property type="match status" value="2"/>
</dbReference>
<feature type="domain" description="Aspartate/ornithine carbamoyltransferase Asp/Orn-binding" evidence="7">
    <location>
        <begin position="159"/>
        <end position="332"/>
    </location>
</feature>
<feature type="binding site" evidence="6">
    <location>
        <position position="322"/>
    </location>
    <ligand>
        <name>carbamoyl phosphate</name>
        <dbReference type="ChEBI" id="CHEBI:58228"/>
    </ligand>
</feature>
<evidence type="ECO:0000256" key="2">
    <source>
        <dbReference type="ARBA" id="ARBA00007805"/>
    </source>
</evidence>
<evidence type="ECO:0000259" key="8">
    <source>
        <dbReference type="Pfam" id="PF02729"/>
    </source>
</evidence>
<gene>
    <name evidence="9" type="primary">argF</name>
    <name evidence="9" type="ORF">ACKI18_08285</name>
</gene>
<dbReference type="InterPro" id="IPR024904">
    <property type="entry name" value="OTCase_ArgI"/>
</dbReference>
<evidence type="ECO:0000313" key="10">
    <source>
        <dbReference type="Proteomes" id="UP001631957"/>
    </source>
</evidence>
<name>A0ABW9HLS4_9ACTN</name>
<reference evidence="9 10" key="1">
    <citation type="submission" date="2024-12" db="EMBL/GenBank/DDBJ databases">
        <title>Forecasting of Potato common scab and diversities of Pathogenic streptomyces spp. in china.</title>
        <authorList>
            <person name="Handique U."/>
            <person name="Wu J."/>
        </authorList>
    </citation>
    <scope>NUCLEOTIDE SEQUENCE [LARGE SCALE GENOMIC DNA]</scope>
    <source>
        <strain evidence="9 10">ZRIMU1530</strain>
    </source>
</reference>
<feature type="binding site" evidence="6">
    <location>
        <begin position="60"/>
        <end position="63"/>
    </location>
    <ligand>
        <name>carbamoyl phosphate</name>
        <dbReference type="ChEBI" id="CHEBI:58228"/>
    </ligand>
</feature>
<comment type="similarity">
    <text evidence="2 6">Belongs to the aspartate/ornithine carbamoyltransferase superfamily. OTCase family.</text>
</comment>
<evidence type="ECO:0000256" key="1">
    <source>
        <dbReference type="ARBA" id="ARBA00003822"/>
    </source>
</evidence>
<dbReference type="Pfam" id="PF00185">
    <property type="entry name" value="OTCace"/>
    <property type="match status" value="1"/>
</dbReference>
<dbReference type="PANTHER" id="PTHR45753:SF2">
    <property type="entry name" value="ORNITHINE CARBAMOYLTRANSFERASE"/>
    <property type="match status" value="1"/>
</dbReference>
<comment type="caution">
    <text evidence="9">The sequence shown here is derived from an EMBL/GenBank/DDBJ whole genome shotgun (WGS) entry which is preliminary data.</text>
</comment>
<dbReference type="PROSITE" id="PS00097">
    <property type="entry name" value="CARBAMOYLTRANSFERASE"/>
    <property type="match status" value="1"/>
</dbReference>
<evidence type="ECO:0000259" key="7">
    <source>
        <dbReference type="Pfam" id="PF00185"/>
    </source>
</evidence>
<dbReference type="PRINTS" id="PR00100">
    <property type="entry name" value="AOTCASE"/>
</dbReference>
<comment type="function">
    <text evidence="1">Reversibly catalyzes the transfer of the carbamoyl group from carbamoyl phosphate (CP) to the N(epsilon) atom of ornithine (ORN) to produce L-citrulline.</text>
</comment>
<comment type="subcellular location">
    <subcellularLocation>
        <location evidence="6">Cytoplasm</location>
    </subcellularLocation>
</comment>
<evidence type="ECO:0000256" key="5">
    <source>
        <dbReference type="ARBA" id="ARBA00048772"/>
    </source>
</evidence>
<dbReference type="PRINTS" id="PR00102">
    <property type="entry name" value="OTCASE"/>
</dbReference>
<dbReference type="InterPro" id="IPR002292">
    <property type="entry name" value="Orn/put_carbamltrans"/>
</dbReference>
<accession>A0ABW9HLS4</accession>
<protein>
    <recommendedName>
        <fullName evidence="3 6">Ornithine carbamoyltransferase</fullName>
        <shortName evidence="6">OTCase</shortName>
        <ecNumber evidence="3 6">2.1.3.3</ecNumber>
    </recommendedName>
</protein>
<dbReference type="Proteomes" id="UP001631957">
    <property type="component" value="Unassembled WGS sequence"/>
</dbReference>
<feature type="binding site" evidence="6">
    <location>
        <begin position="138"/>
        <end position="141"/>
    </location>
    <ligand>
        <name>carbamoyl phosphate</name>
        <dbReference type="ChEBI" id="CHEBI:58228"/>
    </ligand>
</feature>
<keyword evidence="6" id="KW-0963">Cytoplasm</keyword>
<dbReference type="EC" id="2.1.3.3" evidence="3 6"/>
<dbReference type="NCBIfam" id="TIGR00658">
    <property type="entry name" value="orni_carb_tr"/>
    <property type="match status" value="1"/>
</dbReference>
<dbReference type="EMBL" id="JBJVNI010000004">
    <property type="protein sequence ID" value="MFM9608706.1"/>
    <property type="molecule type" value="Genomic_DNA"/>
</dbReference>
<feature type="binding site" evidence="6">
    <location>
        <begin position="239"/>
        <end position="240"/>
    </location>
    <ligand>
        <name>L-ornithine</name>
        <dbReference type="ChEBI" id="CHEBI:46911"/>
    </ligand>
</feature>
<dbReference type="InterPro" id="IPR036901">
    <property type="entry name" value="Asp/Orn_carbamoylTrfase_sf"/>
</dbReference>
<dbReference type="SUPFAM" id="SSF53671">
    <property type="entry name" value="Aspartate/ornithine carbamoyltransferase"/>
    <property type="match status" value="1"/>
</dbReference>
<dbReference type="GO" id="GO:0004585">
    <property type="term" value="F:ornithine carbamoyltransferase activity"/>
    <property type="evidence" value="ECO:0007669"/>
    <property type="project" value="UniProtKB-EC"/>
</dbReference>
<feature type="binding site" evidence="6">
    <location>
        <position position="235"/>
    </location>
    <ligand>
        <name>L-ornithine</name>
        <dbReference type="ChEBI" id="CHEBI:46911"/>
    </ligand>
</feature>
<feature type="binding site" evidence="6">
    <location>
        <position position="171"/>
    </location>
    <ligand>
        <name>L-ornithine</name>
        <dbReference type="ChEBI" id="CHEBI:46911"/>
    </ligand>
</feature>
<proteinExistence type="inferred from homology"/>
<dbReference type="InterPro" id="IPR006130">
    <property type="entry name" value="Asp/Orn_carbamoylTrfase"/>
</dbReference>
<keyword evidence="10" id="KW-1185">Reference proteome</keyword>
<evidence type="ECO:0000313" key="9">
    <source>
        <dbReference type="EMBL" id="MFM9608706.1"/>
    </source>
</evidence>
<comment type="catalytic activity">
    <reaction evidence="5 6">
        <text>carbamoyl phosphate + L-ornithine = L-citrulline + phosphate + H(+)</text>
        <dbReference type="Rhea" id="RHEA:19513"/>
        <dbReference type="ChEBI" id="CHEBI:15378"/>
        <dbReference type="ChEBI" id="CHEBI:43474"/>
        <dbReference type="ChEBI" id="CHEBI:46911"/>
        <dbReference type="ChEBI" id="CHEBI:57743"/>
        <dbReference type="ChEBI" id="CHEBI:58228"/>
        <dbReference type="EC" id="2.1.3.3"/>
    </reaction>
</comment>
<evidence type="ECO:0000256" key="4">
    <source>
        <dbReference type="ARBA" id="ARBA00022679"/>
    </source>
</evidence>
<dbReference type="InterPro" id="IPR006132">
    <property type="entry name" value="Asp/Orn_carbamoyltranf_P-bd"/>
</dbReference>
<dbReference type="InterPro" id="IPR006131">
    <property type="entry name" value="Asp_carbamoyltransf_Asp/Orn-bd"/>
</dbReference>
<organism evidence="9 10">
    <name type="scientific">Streptomyces niveiscabiei</name>
    <dbReference type="NCBI Taxonomy" id="164115"/>
    <lineage>
        <taxon>Bacteria</taxon>
        <taxon>Bacillati</taxon>
        <taxon>Actinomycetota</taxon>
        <taxon>Actinomycetes</taxon>
        <taxon>Kitasatosporales</taxon>
        <taxon>Streptomycetaceae</taxon>
        <taxon>Streptomyces</taxon>
    </lineage>
</organism>
<dbReference type="PANTHER" id="PTHR45753">
    <property type="entry name" value="ORNITHINE CARBAMOYLTRANSFERASE, MITOCHONDRIAL"/>
    <property type="match status" value="1"/>
</dbReference>
<feature type="binding site" evidence="6">
    <location>
        <position position="111"/>
    </location>
    <ligand>
        <name>carbamoyl phosphate</name>
        <dbReference type="ChEBI" id="CHEBI:58228"/>
    </ligand>
</feature>
<dbReference type="Pfam" id="PF02729">
    <property type="entry name" value="OTCace_N"/>
    <property type="match status" value="1"/>
</dbReference>
<evidence type="ECO:0000256" key="6">
    <source>
        <dbReference type="HAMAP-Rule" id="MF_01109"/>
    </source>
</evidence>
<comment type="caution">
    <text evidence="6">Lacks conserved residue(s) required for the propagation of feature annotation.</text>
</comment>
<keyword evidence="4 6" id="KW-0808">Transferase</keyword>
<dbReference type="HAMAP" id="MF_01109">
    <property type="entry name" value="OTCase"/>
    <property type="match status" value="1"/>
</dbReference>
<dbReference type="NCBIfam" id="NF001986">
    <property type="entry name" value="PRK00779.1"/>
    <property type="match status" value="1"/>
</dbReference>
<sequence length="335" mass="36312">MATVPTALAGRHFLKELDFTAEELRGLLALAAELKAAKRAGTETRHLTGKNIALIFEKSSTRTRCSFEVAAADQGASTTYIDPSGSHIGKKESTKDTARVLGRFFDAIQFRGDAQGVVEELAEHAGVPVYNGLTDDWHPTQMLADVLTMTEHSSKELTGISFAYLGDARFNMGNSYLITGALLGMDVRIVAPKQYWPAQEIVDRAQALAADSGARITLTETVAEGVTGADFVATDVWVSMGEPQEVWAERIAALAPYAVTMDVLRATGNPDVKFLHCLPAFHDLGTKVGREIHETYGLESLEVTDEVFESAHSVVFDEAENRMHTIKAILVATLA</sequence>
<feature type="domain" description="Aspartate/ornithine carbamoyltransferase carbamoyl-P binding" evidence="8">
    <location>
        <begin position="11"/>
        <end position="151"/>
    </location>
</feature>
<dbReference type="RefSeq" id="WP_409120859.1">
    <property type="nucleotide sequence ID" value="NZ_JBJVNI010000004.1"/>
</dbReference>